<proteinExistence type="predicted"/>
<evidence type="ECO:0000313" key="2">
    <source>
        <dbReference type="Proteomes" id="UP000605970"/>
    </source>
</evidence>
<reference evidence="1" key="1">
    <citation type="journal article" date="2020" name="Ecol. Evol.">
        <title>Genome structure and content of the rice root-knot nematode (Meloidogyne graminicola).</title>
        <authorList>
            <person name="Phan N.T."/>
            <person name="Danchin E.G.J."/>
            <person name="Klopp C."/>
            <person name="Perfus-Barbeoch L."/>
            <person name="Kozlowski D.K."/>
            <person name="Koutsovoulos G.D."/>
            <person name="Lopez-Roques C."/>
            <person name="Bouchez O."/>
            <person name="Zahm M."/>
            <person name="Besnard G."/>
            <person name="Bellafiore S."/>
        </authorList>
    </citation>
    <scope>NUCLEOTIDE SEQUENCE</scope>
    <source>
        <strain evidence="1">VN-18</strain>
    </source>
</reference>
<organism evidence="1 2">
    <name type="scientific">Meloidogyne graminicola</name>
    <dbReference type="NCBI Taxonomy" id="189291"/>
    <lineage>
        <taxon>Eukaryota</taxon>
        <taxon>Metazoa</taxon>
        <taxon>Ecdysozoa</taxon>
        <taxon>Nematoda</taxon>
        <taxon>Chromadorea</taxon>
        <taxon>Rhabditida</taxon>
        <taxon>Tylenchina</taxon>
        <taxon>Tylenchomorpha</taxon>
        <taxon>Tylenchoidea</taxon>
        <taxon>Meloidogynidae</taxon>
        <taxon>Meloidogyninae</taxon>
        <taxon>Meloidogyne</taxon>
    </lineage>
</organism>
<dbReference type="EMBL" id="JABEBT010000179">
    <property type="protein sequence ID" value="KAF7626091.1"/>
    <property type="molecule type" value="Genomic_DNA"/>
</dbReference>
<comment type="caution">
    <text evidence="1">The sequence shown here is derived from an EMBL/GenBank/DDBJ whole genome shotgun (WGS) entry which is preliminary data.</text>
</comment>
<dbReference type="AlphaFoldDB" id="A0A8S9ZD89"/>
<sequence>MSINNTSNNSLTWSNIDYFPSKNNENSSQNGTDSLKLNLTKINKQLKNNETCPNNQSQWMQNILFNQLIDNETTKSEELRLFWEKRINAENIQRKVKL</sequence>
<keyword evidence="2" id="KW-1185">Reference proteome</keyword>
<dbReference type="Proteomes" id="UP000605970">
    <property type="component" value="Unassembled WGS sequence"/>
</dbReference>
<evidence type="ECO:0000313" key="1">
    <source>
        <dbReference type="EMBL" id="KAF7626091.1"/>
    </source>
</evidence>
<name>A0A8S9ZD89_9BILA</name>
<accession>A0A8S9ZD89</accession>
<gene>
    <name evidence="1" type="ORF">Mgra_00009729</name>
</gene>
<protein>
    <submittedName>
        <fullName evidence="1">Uncharacterized protein</fullName>
    </submittedName>
</protein>